<dbReference type="GO" id="GO:0008270">
    <property type="term" value="F:zinc ion binding"/>
    <property type="evidence" value="ECO:0007669"/>
    <property type="project" value="UniProtKB-KW"/>
</dbReference>
<dbReference type="InterPro" id="IPR012337">
    <property type="entry name" value="RNaseH-like_sf"/>
</dbReference>
<dbReference type="Pfam" id="PF00075">
    <property type="entry name" value="RNase_H"/>
    <property type="match status" value="1"/>
</dbReference>
<feature type="region of interest" description="Disordered" evidence="2">
    <location>
        <begin position="545"/>
        <end position="634"/>
    </location>
</feature>
<evidence type="ECO:0000313" key="8">
    <source>
        <dbReference type="Proteomes" id="UP000499080"/>
    </source>
</evidence>
<dbReference type="PANTHER" id="PTHR36688">
    <property type="entry name" value="ENDO/EXONUCLEASE/PHOSPHATASE DOMAIN-CONTAINING PROTEIN"/>
    <property type="match status" value="1"/>
</dbReference>
<dbReference type="SMART" id="SM00343">
    <property type="entry name" value="ZnF_C2HC"/>
    <property type="match status" value="2"/>
</dbReference>
<feature type="compositionally biased region" description="Polar residues" evidence="2">
    <location>
        <begin position="521"/>
        <end position="532"/>
    </location>
</feature>
<organism evidence="6 8">
    <name type="scientific">Araneus ventricosus</name>
    <name type="common">Orbweaver spider</name>
    <name type="synonym">Epeira ventricosa</name>
    <dbReference type="NCBI Taxonomy" id="182803"/>
    <lineage>
        <taxon>Eukaryota</taxon>
        <taxon>Metazoa</taxon>
        <taxon>Ecdysozoa</taxon>
        <taxon>Arthropoda</taxon>
        <taxon>Chelicerata</taxon>
        <taxon>Arachnida</taxon>
        <taxon>Araneae</taxon>
        <taxon>Araneomorphae</taxon>
        <taxon>Entelegynae</taxon>
        <taxon>Araneoidea</taxon>
        <taxon>Araneidae</taxon>
        <taxon>Araneus</taxon>
    </lineage>
</organism>
<evidence type="ECO:0000256" key="2">
    <source>
        <dbReference type="SAM" id="MobiDB-lite"/>
    </source>
</evidence>
<dbReference type="InterPro" id="IPR001878">
    <property type="entry name" value="Znf_CCHC"/>
</dbReference>
<dbReference type="EMBL" id="BGPR01025023">
    <property type="protein sequence ID" value="GBN93591.1"/>
    <property type="molecule type" value="Genomic_DNA"/>
</dbReference>
<dbReference type="PROSITE" id="PS50878">
    <property type="entry name" value="RT_POL"/>
    <property type="match status" value="1"/>
</dbReference>
<comment type="caution">
    <text evidence="6">The sequence shown here is derived from an EMBL/GenBank/DDBJ whole genome shotgun (WGS) entry which is preliminary data.</text>
</comment>
<gene>
    <name evidence="6" type="primary">X-elementORF2_260</name>
    <name evidence="7" type="synonym">X-elementORF2_701</name>
    <name evidence="6" type="ORF">AVEN_240062_1</name>
    <name evidence="7" type="ORF">AVEN_263929_1</name>
</gene>
<keyword evidence="1" id="KW-0479">Metal-binding</keyword>
<evidence type="ECO:0000259" key="4">
    <source>
        <dbReference type="PROSITE" id="PS50878"/>
    </source>
</evidence>
<sequence>MIKSFKIQSRDDNNTGSCAIKFHNNQPTREDNFFIFTSGLEEGGGLITAGESSKSSDMSYSKASSSDKEDELISASVSDSRDCKTVFSNGGRTAIVKSDEAKASLLNGATDGEAEIGKLAIGGDALTIESAPRQVPRLRLFRAGNYLPLLGSVVGGAVGTRITFKHCMGPPKKPPFSGQPSNPIFDAFFIVKRVTDKNENFSNVSPFLVEKAITGSVGTVKSTKLIRSGDLLVEVASSKQAQQMLKLNALSTIPVSVKPHETLNTCKGVITCGRLLNLPNEEIAQELRGQGIKDVRRINIRRDGALIPTKHFILTFHTPRLPEYIKAGYVRCSVRPYIPNPLRCFKCQRFGHSKTNCRGTLTCARCAVAGHESTGCTAVEKCVNCQGEHTSFSRSCPKWKLEKEVVATKFKNNISFPEARRLVKEQTPPVGGSYASVMQRNHPVYQTTHCPHCHHVVTMSNFPSTSKSPESVPIASSSVTQNKEKSPAPFSQTCEDLPASQASSEFKLVKKKKPKKPSKSQSANNIQVTPDTATKFWKTSPFKAYSSAHHKRDKNKTNKNNNENSNAEIANLCSDSSRGNSSDTESDLSVTSAPEVSNTQKNRAKSKSEKSQKLQQAKRGLSQKDLPTKLKKSAHHNSVALGLADRGIVHKDLPSIFGGVPQVPDLKLHPSDEDEDLQMNCDVSVPPTSDLKGLINYFHPVCVGLQETFLSSNIALKLRGYTSVRKDAATGSNHSGGVCILTSNLYPSTPLNLHTSLQAVAVQVHVRTLVTVCCVYLPPHDVVRQQDLDILVDQLPTPFILLGDFNGHSTLWGSDVTNSRGRQIERLISNNCLCLLNNDEKTYFHEPTRTFHSLDLAICSPTLLPLLNFTVGSDLCNSDHFPIIVSYTDSGGAIQYPPRYLFQRADWAAFMQLADVTESMVCTEDITEAVQNIVDCIINAANNTIPKSSTRLRKFRRPWWNEACRDSRREEKKLWNIFRRYPTTENHVAFKRAKALARRIRRRSQRESWIRFISSITSSLSPKQLWKKVKAANGIYHEYSIPVLNTGNMTYSAPLDIANTLGHAFAQVSANDSYSADFKTIKNRTERQPLRFTARSTLPYNSEFRMFELRTALSQAHDTSPGPDGITYNMLRHLNTTSLSHLLFLFNRIWTEQKYPSQWHEAIVIPILKPGKDPSNPLHYRPIALTSCLCKTFERMVNARLIFELEKQGCIPPLQSGFRRGRSTFDNLVLLETQIRNAFVRRNHLVSIFFDIEKAYDRAWRYGILSALFNFGFRGNLPIFLKNFLSYRTFRVRVGNFYSNHFIQAEGVPQGSVLSVTLFIVHLSQILHHLPPSVHGNLYVDDLQISCQGSNMNLIERQLQNAVNKLVAWCNNNGHTISPEKSRCVHFCRKRNVHLDPVIHVQNVAIPIVDDIRFLGVIFDRKLTFLPHILHLRKKCERSLNILKVLSRTSWGADRTSLLRIYQAVVLSRIDYGCMVYGSARATVLRRLDTIHHSALRICSGAFRTSPVESLYVFCHQLPLHMRRQKISALYFFRAQSVPRHPISPLTLPAFLHRLYAARPSHILPFCERAKMLLHDSDLTNITIQSSDFFCFPPWDIPQFSYLNPFSGFDKSSTAPVTFQQLFHHHRYQYSSFIPIFTDGSKSDGHVGCGVVSPSDTLSYRLHNCCSVFTAELVAIFCALREISPSHQRKFIIYTDSMSALETLSTYDIQMHPVALKILSILHFLRKEGFSIIFCWVPSHVGISGNEIADSVAKFASTFLSQDIPYCDIKKSLVSHLHTTWQNNWDLQMNNKLHFVKPFIDMWPVHPIRELDAKLTRLRIGHTRFTHKHLIFGERTPVCPTCHTDFSVTHILIECPSFKSHREYHFNSPSLTLQDLVGEKYHPNIFHFLKTIGFFMSI</sequence>
<keyword evidence="6" id="KW-0808">Transferase</keyword>
<dbReference type="SUPFAM" id="SSF56219">
    <property type="entry name" value="DNase I-like"/>
    <property type="match status" value="1"/>
</dbReference>
<dbReference type="Gene3D" id="3.30.420.10">
    <property type="entry name" value="Ribonuclease H-like superfamily/Ribonuclease H"/>
    <property type="match status" value="1"/>
</dbReference>
<reference evidence="6 8" key="1">
    <citation type="journal article" date="2019" name="Sci. Rep.">
        <title>Orb-weaving spider Araneus ventricosus genome elucidates the spidroin gene catalogue.</title>
        <authorList>
            <person name="Kono N."/>
            <person name="Nakamura H."/>
            <person name="Ohtoshi R."/>
            <person name="Moran D.A.P."/>
            <person name="Shinohara A."/>
            <person name="Yoshida Y."/>
            <person name="Fujiwara M."/>
            <person name="Mori M."/>
            <person name="Tomita M."/>
            <person name="Arakawa K."/>
        </authorList>
    </citation>
    <scope>NUCLEOTIDE SEQUENCE [LARGE SCALE GENOMIC DNA]</scope>
</reference>
<feature type="domain" description="Reverse transcriptase" evidence="4">
    <location>
        <begin position="1148"/>
        <end position="1419"/>
    </location>
</feature>
<dbReference type="CDD" id="cd09276">
    <property type="entry name" value="Rnase_HI_RT_non_LTR"/>
    <property type="match status" value="1"/>
</dbReference>
<proteinExistence type="predicted"/>
<feature type="compositionally biased region" description="Polar residues" evidence="2">
    <location>
        <begin position="573"/>
        <end position="601"/>
    </location>
</feature>
<dbReference type="SUPFAM" id="SSF53098">
    <property type="entry name" value="Ribonuclease H-like"/>
    <property type="match status" value="1"/>
</dbReference>
<accession>A0A4Y2SYR9</accession>
<evidence type="ECO:0000259" key="3">
    <source>
        <dbReference type="PROSITE" id="PS50158"/>
    </source>
</evidence>
<dbReference type="InterPro" id="IPR036691">
    <property type="entry name" value="Endo/exonu/phosph_ase_sf"/>
</dbReference>
<dbReference type="InterPro" id="IPR052560">
    <property type="entry name" value="RdDP_mobile_element"/>
</dbReference>
<feature type="compositionally biased region" description="Polar residues" evidence="2">
    <location>
        <begin position="462"/>
        <end position="481"/>
    </location>
</feature>
<keyword evidence="1" id="KW-0863">Zinc-finger</keyword>
<dbReference type="Pfam" id="PF14529">
    <property type="entry name" value="Exo_endo_phos_2"/>
    <property type="match status" value="1"/>
</dbReference>
<evidence type="ECO:0000313" key="7">
    <source>
        <dbReference type="EMBL" id="GBN93591.1"/>
    </source>
</evidence>
<protein>
    <submittedName>
        <fullName evidence="6">Putative RNA-directed DNA polymerase from transposon X-element</fullName>
    </submittedName>
</protein>
<keyword evidence="8" id="KW-1185">Reference proteome</keyword>
<name>A0A4Y2SYR9_ARAVE</name>
<dbReference type="InterPro" id="IPR002156">
    <property type="entry name" value="RNaseH_domain"/>
</dbReference>
<dbReference type="PROSITE" id="PS50158">
    <property type="entry name" value="ZF_CCHC"/>
    <property type="match status" value="1"/>
</dbReference>
<keyword evidence="6" id="KW-0548">Nucleotidyltransferase</keyword>
<dbReference type="SUPFAM" id="SSF57756">
    <property type="entry name" value="Retrovirus zinc finger-like domains"/>
    <property type="match status" value="1"/>
</dbReference>
<dbReference type="EMBL" id="BGPR01024965">
    <property type="protein sequence ID" value="GBN93472.1"/>
    <property type="molecule type" value="Genomic_DNA"/>
</dbReference>
<dbReference type="Gene3D" id="3.60.10.10">
    <property type="entry name" value="Endonuclease/exonuclease/phosphatase"/>
    <property type="match status" value="1"/>
</dbReference>
<dbReference type="InterPro" id="IPR043502">
    <property type="entry name" value="DNA/RNA_pol_sf"/>
</dbReference>
<dbReference type="PROSITE" id="PS50879">
    <property type="entry name" value="RNASE_H_1"/>
    <property type="match status" value="1"/>
</dbReference>
<dbReference type="GO" id="GO:0042575">
    <property type="term" value="C:DNA polymerase complex"/>
    <property type="evidence" value="ECO:0007669"/>
    <property type="project" value="UniProtKB-ARBA"/>
</dbReference>
<keyword evidence="1" id="KW-0862">Zinc</keyword>
<dbReference type="InterPro" id="IPR036875">
    <property type="entry name" value="Znf_CCHC_sf"/>
</dbReference>
<evidence type="ECO:0000259" key="5">
    <source>
        <dbReference type="PROSITE" id="PS50879"/>
    </source>
</evidence>
<feature type="region of interest" description="Disordered" evidence="2">
    <location>
        <begin position="462"/>
        <end position="532"/>
    </location>
</feature>
<evidence type="ECO:0000313" key="6">
    <source>
        <dbReference type="EMBL" id="GBN93472.1"/>
    </source>
</evidence>
<dbReference type="OrthoDB" id="411871at2759"/>
<feature type="domain" description="RNase H type-1" evidence="5">
    <location>
        <begin position="1630"/>
        <end position="1758"/>
    </location>
</feature>
<feature type="compositionally biased region" description="Polar residues" evidence="2">
    <location>
        <begin position="489"/>
        <end position="504"/>
    </location>
</feature>
<dbReference type="GO" id="GO:0003676">
    <property type="term" value="F:nucleic acid binding"/>
    <property type="evidence" value="ECO:0007669"/>
    <property type="project" value="InterPro"/>
</dbReference>
<dbReference type="Pfam" id="PF00078">
    <property type="entry name" value="RVT_1"/>
    <property type="match status" value="1"/>
</dbReference>
<dbReference type="InterPro" id="IPR036397">
    <property type="entry name" value="RNaseH_sf"/>
</dbReference>
<dbReference type="GO" id="GO:0003964">
    <property type="term" value="F:RNA-directed DNA polymerase activity"/>
    <property type="evidence" value="ECO:0007669"/>
    <property type="project" value="UniProtKB-KW"/>
</dbReference>
<dbReference type="CDD" id="cd01650">
    <property type="entry name" value="RT_nLTR_like"/>
    <property type="match status" value="1"/>
</dbReference>
<keyword evidence="6" id="KW-0695">RNA-directed DNA polymerase</keyword>
<dbReference type="InterPro" id="IPR000477">
    <property type="entry name" value="RT_dom"/>
</dbReference>
<feature type="domain" description="CCHC-type" evidence="3">
    <location>
        <begin position="343"/>
        <end position="358"/>
    </location>
</feature>
<evidence type="ECO:0000256" key="1">
    <source>
        <dbReference type="PROSITE-ProRule" id="PRU00047"/>
    </source>
</evidence>
<dbReference type="InterPro" id="IPR005135">
    <property type="entry name" value="Endo/exonuclease/phosphatase"/>
</dbReference>
<dbReference type="SUPFAM" id="SSF56672">
    <property type="entry name" value="DNA/RNA polymerases"/>
    <property type="match status" value="1"/>
</dbReference>
<dbReference type="GO" id="GO:0004523">
    <property type="term" value="F:RNA-DNA hybrid ribonuclease activity"/>
    <property type="evidence" value="ECO:0007669"/>
    <property type="project" value="InterPro"/>
</dbReference>
<feature type="compositionally biased region" description="Basic residues" evidence="2">
    <location>
        <begin position="509"/>
        <end position="518"/>
    </location>
</feature>
<dbReference type="Proteomes" id="UP000499080">
    <property type="component" value="Unassembled WGS sequence"/>
</dbReference>
<dbReference type="PANTHER" id="PTHR36688:SF2">
    <property type="entry name" value="ENDONUCLEASE_EXONUCLEASE_PHOSPHATASE DOMAIN-CONTAINING PROTEIN"/>
    <property type="match status" value="1"/>
</dbReference>